<accession>A0A3L7ZU04</accession>
<sequence length="62" mass="7357">MNNNDLMDFQNYAIYMRNITPSICNNLRKQIIEQVSLITNEKNFDKLNLKIDNDCIILQHTI</sequence>
<organism evidence="1 2">
    <name type="scientific">Parabacteroides distasonis</name>
    <dbReference type="NCBI Taxonomy" id="823"/>
    <lineage>
        <taxon>Bacteria</taxon>
        <taxon>Pseudomonadati</taxon>
        <taxon>Bacteroidota</taxon>
        <taxon>Bacteroidia</taxon>
        <taxon>Bacteroidales</taxon>
        <taxon>Tannerellaceae</taxon>
        <taxon>Parabacteroides</taxon>
    </lineage>
</organism>
<reference evidence="1 2" key="1">
    <citation type="submission" date="2018-09" db="EMBL/GenBank/DDBJ databases">
        <title>Murine metabolic-syndrome-specific gut microbial biobank.</title>
        <authorList>
            <person name="Liu C."/>
        </authorList>
    </citation>
    <scope>NUCLEOTIDE SEQUENCE [LARGE SCALE GENOMIC DNA]</scope>
    <source>
        <strain evidence="1 2">8-P5</strain>
    </source>
</reference>
<dbReference type="AlphaFoldDB" id="A0A3L7ZU04"/>
<dbReference type="Proteomes" id="UP000278164">
    <property type="component" value="Unassembled WGS sequence"/>
</dbReference>
<protein>
    <submittedName>
        <fullName evidence="1">Uncharacterized protein</fullName>
    </submittedName>
</protein>
<evidence type="ECO:0000313" key="2">
    <source>
        <dbReference type="Proteomes" id="UP000278164"/>
    </source>
</evidence>
<gene>
    <name evidence="1" type="ORF">D7V78_01500</name>
</gene>
<comment type="caution">
    <text evidence="1">The sequence shown here is derived from an EMBL/GenBank/DDBJ whole genome shotgun (WGS) entry which is preliminary data.</text>
</comment>
<proteinExistence type="predicted"/>
<name>A0A3L7ZU04_PARDI</name>
<evidence type="ECO:0000313" key="1">
    <source>
        <dbReference type="EMBL" id="RLT75219.1"/>
    </source>
</evidence>
<dbReference type="EMBL" id="RAYI01000001">
    <property type="protein sequence ID" value="RLT75219.1"/>
    <property type="molecule type" value="Genomic_DNA"/>
</dbReference>